<accession>C1LQN4</accession>
<reference evidence="2" key="2">
    <citation type="submission" date="2009-03" db="EMBL/GenBank/DDBJ databases">
        <authorList>
            <person name="Gang L."/>
        </authorList>
    </citation>
    <scope>NUCLEOTIDE SEQUENCE</scope>
    <source>
        <strain evidence="2">Anhui</strain>
    </source>
</reference>
<protein>
    <submittedName>
        <fullName evidence="2">Uncharacterized protein</fullName>
    </submittedName>
</protein>
<evidence type="ECO:0000313" key="2">
    <source>
        <dbReference type="EMBL" id="CAX77012.1"/>
    </source>
</evidence>
<name>C1LQN4_SCHJA</name>
<dbReference type="AlphaFoldDB" id="C1LQN4"/>
<reference evidence="2" key="1">
    <citation type="journal article" date="2009" name="Nature">
        <title>The Schistosoma japonicum genome reveals features of host-parasite interplay.</title>
        <authorList>
            <person name="Liu F."/>
            <person name="Zhou Y."/>
            <person name="Wang Z.Q."/>
            <person name="Lu G."/>
            <person name="Zheng H."/>
            <person name="Brindley P.J."/>
            <person name="McManus D.P."/>
            <person name="Blair D."/>
            <person name="Zhang Q.H."/>
            <person name="Zhong Y."/>
            <person name="Wang S."/>
            <person name="Han Z.G."/>
            <person name="Chen Z."/>
        </authorList>
    </citation>
    <scope>NUCLEOTIDE SEQUENCE</scope>
    <source>
        <strain evidence="2">Anhui</strain>
    </source>
</reference>
<dbReference type="EMBL" id="FN321286">
    <property type="protein sequence ID" value="CAX77012.1"/>
    <property type="molecule type" value="mRNA"/>
</dbReference>
<proteinExistence type="evidence at transcript level"/>
<keyword evidence="1" id="KW-0732">Signal</keyword>
<organism evidence="2">
    <name type="scientific">Schistosoma japonicum</name>
    <name type="common">Blood fluke</name>
    <dbReference type="NCBI Taxonomy" id="6182"/>
    <lineage>
        <taxon>Eukaryota</taxon>
        <taxon>Metazoa</taxon>
        <taxon>Spiralia</taxon>
        <taxon>Lophotrochozoa</taxon>
        <taxon>Platyhelminthes</taxon>
        <taxon>Trematoda</taxon>
        <taxon>Digenea</taxon>
        <taxon>Strigeidida</taxon>
        <taxon>Schistosomatoidea</taxon>
        <taxon>Schistosomatidae</taxon>
        <taxon>Schistosoma</taxon>
    </lineage>
</organism>
<sequence length="379" mass="45000">MFYKKFLFLFMSSLLTCWGIDAPEYKSNTSAYPDLPEKLKMLLDEEKKGLYDALIQKFKLLENNTENNTAVNIQNKSWKEYYRLGALYATKFFQELLLIKGPDFKELSDKFKELHEKAKQLNKTKPANGDLEKVYPKSWEATKLLWKAAEEYFDQLNTTQHTNEKNLEQYLQASEKHDEHMTDGDLEKTLQNALEKMGKYLNASKEYFDQLNTTQHTNEKNLEQYLQASEKHDEHMTDGDLEKTLQNALEKMGKYLNASKEYFDQLNTTQHTNEKNLKQFLEAEENFHEQLNKMKKFELKAIKANMKYKNNSDDIQNFEEYKNVSQKLFHEIGYLVDLEGELLYRNIQYLKGLSKEKRRETNLDYYKRVADYYSGIFLV</sequence>
<evidence type="ECO:0000256" key="1">
    <source>
        <dbReference type="SAM" id="SignalP"/>
    </source>
</evidence>
<feature type="chain" id="PRO_5002910136" evidence="1">
    <location>
        <begin position="20"/>
        <end position="379"/>
    </location>
</feature>
<feature type="signal peptide" evidence="1">
    <location>
        <begin position="1"/>
        <end position="19"/>
    </location>
</feature>